<organism evidence="1 2">
    <name type="scientific">Wickerhamomyces pijperi</name>
    <name type="common">Yeast</name>
    <name type="synonym">Pichia pijperi</name>
    <dbReference type="NCBI Taxonomy" id="599730"/>
    <lineage>
        <taxon>Eukaryota</taxon>
        <taxon>Fungi</taxon>
        <taxon>Dikarya</taxon>
        <taxon>Ascomycota</taxon>
        <taxon>Saccharomycotina</taxon>
        <taxon>Saccharomycetes</taxon>
        <taxon>Phaffomycetales</taxon>
        <taxon>Wickerhamomycetaceae</taxon>
        <taxon>Wickerhamomyces</taxon>
    </lineage>
</organism>
<sequence length="138" mass="14886">MILSPAGDSTKATTFLETGSNGWNSITLYLVKAALARGYWARDFKKALSMASRPFFFLAAAKVAVNIKSSASTPATVYGSCKDNLFLVKVPVLSEHKISTPAKDSMADNFWTMACFLANTNTVQDFSEVTGTTRGLVD</sequence>
<dbReference type="AlphaFoldDB" id="A0A9P8Q343"/>
<dbReference type="EMBL" id="JAEUBG010003846">
    <property type="protein sequence ID" value="KAH3682227.1"/>
    <property type="molecule type" value="Genomic_DNA"/>
</dbReference>
<comment type="caution">
    <text evidence="1">The sequence shown here is derived from an EMBL/GenBank/DDBJ whole genome shotgun (WGS) entry which is preliminary data.</text>
</comment>
<proteinExistence type="predicted"/>
<reference evidence="1" key="2">
    <citation type="submission" date="2021-01" db="EMBL/GenBank/DDBJ databases">
        <authorList>
            <person name="Schikora-Tamarit M.A."/>
        </authorList>
    </citation>
    <scope>NUCLEOTIDE SEQUENCE</scope>
    <source>
        <strain evidence="1">CBS2887</strain>
    </source>
</reference>
<dbReference type="Proteomes" id="UP000774326">
    <property type="component" value="Unassembled WGS sequence"/>
</dbReference>
<protein>
    <submittedName>
        <fullName evidence="1">Uncharacterized protein</fullName>
    </submittedName>
</protein>
<accession>A0A9P8Q343</accession>
<evidence type="ECO:0000313" key="2">
    <source>
        <dbReference type="Proteomes" id="UP000774326"/>
    </source>
</evidence>
<reference evidence="1" key="1">
    <citation type="journal article" date="2021" name="Open Biol.">
        <title>Shared evolutionary footprints suggest mitochondrial oxidative damage underlies multiple complex I losses in fungi.</title>
        <authorList>
            <person name="Schikora-Tamarit M.A."/>
            <person name="Marcet-Houben M."/>
            <person name="Nosek J."/>
            <person name="Gabaldon T."/>
        </authorList>
    </citation>
    <scope>NUCLEOTIDE SEQUENCE</scope>
    <source>
        <strain evidence="1">CBS2887</strain>
    </source>
</reference>
<name>A0A9P8Q343_WICPI</name>
<keyword evidence="2" id="KW-1185">Reference proteome</keyword>
<evidence type="ECO:0000313" key="1">
    <source>
        <dbReference type="EMBL" id="KAH3682227.1"/>
    </source>
</evidence>
<gene>
    <name evidence="1" type="ORF">WICPIJ_006806</name>
</gene>